<keyword evidence="3" id="KW-1185">Reference proteome</keyword>
<sequence length="409" mass="46143">MGEWPHPFCSLCGTLILNQGSLNTEPNSWDKSAWLHNAFAIEGPECLGEPVQASTHPDELFTWHPATGHTDHEFGWGHLTLLPSEQTVYPHSPQGNRGLAHVKPGQLYLGFHRSCASIARQFVRQTTTYPVKCFADIWVTLNARYSKGPSAAGGDYAPHIPCYSNRIEWWDYDPLHIPNLTERLLENLTSSLTDDLPKVSESEHALGDLPKKLVDEIISHILSESQSPPTTYNLPQPLWKEILVQIPFLWDLDVEQIKQFPDIPTDQHREWNWEKLVRTVACGPLREYRLGGENTEAEKHTPGVWDYSHVKLDVPPGLTNRRRIWQILEDVDPKELDILDEPDFIILDEHLDRFIRRTVKDGVDVEEPDSTCLDWASPPSPSVETGAPAGWNASADWQASGSAGPNSGW</sequence>
<gene>
    <name evidence="2" type="ORF">FHETE_3814</name>
</gene>
<dbReference type="AlphaFoldDB" id="A0A8H5WU77"/>
<comment type="caution">
    <text evidence="2">The sequence shown here is derived from an EMBL/GenBank/DDBJ whole genome shotgun (WGS) entry which is preliminary data.</text>
</comment>
<name>A0A8H5WU77_FUSHE</name>
<dbReference type="OrthoDB" id="3932329at2759"/>
<evidence type="ECO:0000313" key="2">
    <source>
        <dbReference type="EMBL" id="KAF5672316.1"/>
    </source>
</evidence>
<dbReference type="EMBL" id="JAAGWQ010000061">
    <property type="protein sequence ID" value="KAF5672316.1"/>
    <property type="molecule type" value="Genomic_DNA"/>
</dbReference>
<accession>A0A8H5WU77</accession>
<evidence type="ECO:0000313" key="3">
    <source>
        <dbReference type="Proteomes" id="UP000567885"/>
    </source>
</evidence>
<organism evidence="2 3">
    <name type="scientific">Fusarium heterosporum</name>
    <dbReference type="NCBI Taxonomy" id="42747"/>
    <lineage>
        <taxon>Eukaryota</taxon>
        <taxon>Fungi</taxon>
        <taxon>Dikarya</taxon>
        <taxon>Ascomycota</taxon>
        <taxon>Pezizomycotina</taxon>
        <taxon>Sordariomycetes</taxon>
        <taxon>Hypocreomycetidae</taxon>
        <taxon>Hypocreales</taxon>
        <taxon>Nectriaceae</taxon>
        <taxon>Fusarium</taxon>
        <taxon>Fusarium heterosporum species complex</taxon>
    </lineage>
</organism>
<feature type="region of interest" description="Disordered" evidence="1">
    <location>
        <begin position="367"/>
        <end position="409"/>
    </location>
</feature>
<protein>
    <submittedName>
        <fullName evidence="2">Uncharacterized protein</fullName>
    </submittedName>
</protein>
<feature type="compositionally biased region" description="Polar residues" evidence="1">
    <location>
        <begin position="395"/>
        <end position="409"/>
    </location>
</feature>
<proteinExistence type="predicted"/>
<dbReference type="Proteomes" id="UP000567885">
    <property type="component" value="Unassembled WGS sequence"/>
</dbReference>
<reference evidence="2 3" key="1">
    <citation type="submission" date="2020-05" db="EMBL/GenBank/DDBJ databases">
        <title>Identification and distribution of gene clusters putatively required for synthesis of sphingolipid metabolism inhibitors in phylogenetically diverse species of the filamentous fungus Fusarium.</title>
        <authorList>
            <person name="Kim H.-S."/>
            <person name="Busman M."/>
            <person name="Brown D.W."/>
            <person name="Divon H."/>
            <person name="Uhlig S."/>
            <person name="Proctor R.H."/>
        </authorList>
    </citation>
    <scope>NUCLEOTIDE SEQUENCE [LARGE SCALE GENOMIC DNA]</scope>
    <source>
        <strain evidence="2 3">NRRL 20693</strain>
    </source>
</reference>
<evidence type="ECO:0000256" key="1">
    <source>
        <dbReference type="SAM" id="MobiDB-lite"/>
    </source>
</evidence>